<dbReference type="HAMAP" id="MF_00456">
    <property type="entry name" value="ProB"/>
    <property type="match status" value="1"/>
</dbReference>
<evidence type="ECO:0000256" key="2">
    <source>
        <dbReference type="ARBA" id="ARBA00022605"/>
    </source>
</evidence>
<accession>A0ABS0B4P2</accession>
<dbReference type="PROSITE" id="PS50890">
    <property type="entry name" value="PUA"/>
    <property type="match status" value="1"/>
</dbReference>
<keyword evidence="1 8" id="KW-0963">Cytoplasm</keyword>
<dbReference type="PIRSF" id="PIRSF000729">
    <property type="entry name" value="GK"/>
    <property type="match status" value="1"/>
</dbReference>
<dbReference type="InterPro" id="IPR002478">
    <property type="entry name" value="PUA"/>
</dbReference>
<keyword evidence="2 8" id="KW-0028">Amino-acid biosynthesis</keyword>
<evidence type="ECO:0000259" key="9">
    <source>
        <dbReference type="SMART" id="SM00359"/>
    </source>
</evidence>
<comment type="similarity">
    <text evidence="8">Belongs to the glutamate 5-kinase family.</text>
</comment>
<dbReference type="InterPro" id="IPR011529">
    <property type="entry name" value="Glu_5kinase"/>
</dbReference>
<dbReference type="Proteomes" id="UP001429984">
    <property type="component" value="Unassembled WGS sequence"/>
</dbReference>
<dbReference type="Gene3D" id="3.40.1160.10">
    <property type="entry name" value="Acetylglutamate kinase-like"/>
    <property type="match status" value="1"/>
</dbReference>
<dbReference type="InterPro" id="IPR005715">
    <property type="entry name" value="Glu_5kinase/COase_Synthase"/>
</dbReference>
<keyword evidence="3 8" id="KW-0641">Proline biosynthesis</keyword>
<evidence type="ECO:0000256" key="3">
    <source>
        <dbReference type="ARBA" id="ARBA00022650"/>
    </source>
</evidence>
<evidence type="ECO:0000313" key="10">
    <source>
        <dbReference type="EMBL" id="MBF6023498.1"/>
    </source>
</evidence>
<feature type="binding site" evidence="8">
    <location>
        <position position="152"/>
    </location>
    <ligand>
        <name>substrate</name>
    </ligand>
</feature>
<dbReference type="InterPro" id="IPR001057">
    <property type="entry name" value="Glu/AcGlu_kinase"/>
</dbReference>
<comment type="catalytic activity">
    <reaction evidence="8">
        <text>L-glutamate + ATP = L-glutamyl 5-phosphate + ADP</text>
        <dbReference type="Rhea" id="RHEA:14877"/>
        <dbReference type="ChEBI" id="CHEBI:29985"/>
        <dbReference type="ChEBI" id="CHEBI:30616"/>
        <dbReference type="ChEBI" id="CHEBI:58274"/>
        <dbReference type="ChEBI" id="CHEBI:456216"/>
        <dbReference type="EC" id="2.7.2.11"/>
    </reaction>
</comment>
<keyword evidence="5 8" id="KW-0547">Nucleotide-binding</keyword>
<dbReference type="PANTHER" id="PTHR43654">
    <property type="entry name" value="GLUTAMATE 5-KINASE"/>
    <property type="match status" value="1"/>
</dbReference>
<feature type="binding site" evidence="8">
    <location>
        <position position="70"/>
    </location>
    <ligand>
        <name>substrate</name>
    </ligand>
</feature>
<dbReference type="PROSITE" id="PS00902">
    <property type="entry name" value="GLUTAMATE_5_KINASE"/>
    <property type="match status" value="1"/>
</dbReference>
<proteinExistence type="inferred from homology"/>
<dbReference type="EMBL" id="JADLZT010000003">
    <property type="protein sequence ID" value="MBF6023498.1"/>
    <property type="molecule type" value="Genomic_DNA"/>
</dbReference>
<comment type="pathway">
    <text evidence="8">Amino-acid biosynthesis; L-proline biosynthesis; L-glutamate 5-semialdehyde from L-glutamate: step 1/2.</text>
</comment>
<organism evidence="10 11">
    <name type="scientific">Lysobacter niastensis</name>
    <dbReference type="NCBI Taxonomy" id="380629"/>
    <lineage>
        <taxon>Bacteria</taxon>
        <taxon>Pseudomonadati</taxon>
        <taxon>Pseudomonadota</taxon>
        <taxon>Gammaproteobacteria</taxon>
        <taxon>Lysobacterales</taxon>
        <taxon>Lysobacteraceae</taxon>
        <taxon>Lysobacter</taxon>
    </lineage>
</organism>
<dbReference type="InterPro" id="IPR036974">
    <property type="entry name" value="PUA_sf"/>
</dbReference>
<keyword evidence="7 8" id="KW-0067">ATP-binding</keyword>
<keyword evidence="6 8" id="KW-0418">Kinase</keyword>
<dbReference type="CDD" id="cd21157">
    <property type="entry name" value="PUA_G5K"/>
    <property type="match status" value="1"/>
</dbReference>
<dbReference type="GO" id="GO:0004349">
    <property type="term" value="F:glutamate 5-kinase activity"/>
    <property type="evidence" value="ECO:0007669"/>
    <property type="project" value="UniProtKB-EC"/>
</dbReference>
<dbReference type="PRINTS" id="PR00474">
    <property type="entry name" value="GLU5KINASE"/>
</dbReference>
<dbReference type="Pfam" id="PF01472">
    <property type="entry name" value="PUA"/>
    <property type="match status" value="1"/>
</dbReference>
<dbReference type="PANTHER" id="PTHR43654:SF1">
    <property type="entry name" value="ISOPENTENYL PHOSPHATE KINASE"/>
    <property type="match status" value="1"/>
</dbReference>
<dbReference type="InterPro" id="IPR001048">
    <property type="entry name" value="Asp/Glu/Uridylate_kinase"/>
</dbReference>
<reference evidence="10 11" key="1">
    <citation type="submission" date="2020-11" db="EMBL/GenBank/DDBJ databases">
        <title>Draft Genome Sequence and Secondary Metabolite Biosynthetic Potential of the Lysobacter niastensis Type strain DSM 18481.</title>
        <authorList>
            <person name="Turrini P."/>
            <person name="Artuso I."/>
            <person name="Tescari M."/>
            <person name="Lugli G.A."/>
            <person name="Frangipani E."/>
            <person name="Ventura M."/>
            <person name="Visca P."/>
        </authorList>
    </citation>
    <scope>NUCLEOTIDE SEQUENCE [LARGE SCALE GENOMIC DNA]</scope>
    <source>
        <strain evidence="10 11">DSM 18481</strain>
    </source>
</reference>
<dbReference type="NCBIfam" id="TIGR01027">
    <property type="entry name" value="proB"/>
    <property type="match status" value="1"/>
</dbReference>
<feature type="binding site" evidence="8">
    <location>
        <begin position="225"/>
        <end position="231"/>
    </location>
    <ligand>
        <name>ATP</name>
        <dbReference type="ChEBI" id="CHEBI:30616"/>
    </ligand>
</feature>
<comment type="subcellular location">
    <subcellularLocation>
        <location evidence="8">Cytoplasm</location>
    </subcellularLocation>
</comment>
<dbReference type="InterPro" id="IPR036393">
    <property type="entry name" value="AceGlu_kinase-like_sf"/>
</dbReference>
<dbReference type="Pfam" id="PF00696">
    <property type="entry name" value="AA_kinase"/>
    <property type="match status" value="1"/>
</dbReference>
<dbReference type="Gene3D" id="2.30.130.10">
    <property type="entry name" value="PUA domain"/>
    <property type="match status" value="1"/>
</dbReference>
<feature type="binding site" evidence="8">
    <location>
        <position position="164"/>
    </location>
    <ligand>
        <name>substrate</name>
    </ligand>
</feature>
<dbReference type="SMART" id="SM00359">
    <property type="entry name" value="PUA"/>
    <property type="match status" value="1"/>
</dbReference>
<evidence type="ECO:0000256" key="7">
    <source>
        <dbReference type="ARBA" id="ARBA00022840"/>
    </source>
</evidence>
<evidence type="ECO:0000256" key="1">
    <source>
        <dbReference type="ARBA" id="ARBA00022490"/>
    </source>
</evidence>
<comment type="caution">
    <text evidence="10">The sequence shown here is derived from an EMBL/GenBank/DDBJ whole genome shotgun (WGS) entry which is preliminary data.</text>
</comment>
<sequence length="387" mass="40493">MSAPGSSIDRDFPAQPLPRWQRAVLKVGSSLLAGFGDHPHPGLDARHAAGLARFIAHSHSQGREVVLVSSGAVAAGRARVASGGDGLVLRQALAALGQASLIAFWQQLSERPVAQVLLTHDDLRHRRRYLNARASLRELLRLGTLPIINENDTVAVDELKLGDNDNLAAAVASLVDADLLLIATDIGGLYSAHPQRDPSARPITYAERVTPELLDAAGGAGVLGTGGMRTKLEAAAKAAAAGIATALFCGRDVGVVEALAEGRLHGTLVSGQGDRLRARKQWLRHAPASGRLCIDGGAAEALHRRGASLLPGGVTSVHGGFRRGDVIEIAGHPDAAPSARGLAQYSAGEIQRIAGRHSRDIEAVLGFRYGEAVVHRDDLVLLAAEAE</sequence>
<feature type="domain" description="PUA" evidence="9">
    <location>
        <begin position="290"/>
        <end position="374"/>
    </location>
</feature>
<evidence type="ECO:0000256" key="6">
    <source>
        <dbReference type="ARBA" id="ARBA00022777"/>
    </source>
</evidence>
<dbReference type="InterPro" id="IPR019797">
    <property type="entry name" value="Glutamate_5-kinase_CS"/>
</dbReference>
<evidence type="ECO:0000256" key="4">
    <source>
        <dbReference type="ARBA" id="ARBA00022679"/>
    </source>
</evidence>
<dbReference type="SUPFAM" id="SSF53633">
    <property type="entry name" value="Carbamate kinase-like"/>
    <property type="match status" value="1"/>
</dbReference>
<protein>
    <recommendedName>
        <fullName evidence="8">Glutamate 5-kinase</fullName>
        <ecNumber evidence="8">2.7.2.11</ecNumber>
    </recommendedName>
    <alternativeName>
        <fullName evidence="8">Gamma-glutamyl kinase</fullName>
        <shortName evidence="8">GK</shortName>
    </alternativeName>
</protein>
<dbReference type="SUPFAM" id="SSF88697">
    <property type="entry name" value="PUA domain-like"/>
    <property type="match status" value="1"/>
</dbReference>
<feature type="binding site" evidence="8">
    <location>
        <position position="26"/>
    </location>
    <ligand>
        <name>ATP</name>
        <dbReference type="ChEBI" id="CHEBI:30616"/>
    </ligand>
</feature>
<comment type="function">
    <text evidence="8">Catalyzes the transfer of a phosphate group to glutamate to form L-glutamate 5-phosphate.</text>
</comment>
<gene>
    <name evidence="8 10" type="primary">proB</name>
    <name evidence="10" type="ORF">IU514_05565</name>
</gene>
<keyword evidence="4 8" id="KW-0808">Transferase</keyword>
<dbReference type="RefSeq" id="WP_194930111.1">
    <property type="nucleotide sequence ID" value="NZ_JADLZT010000003.1"/>
</dbReference>
<dbReference type="InterPro" id="IPR015947">
    <property type="entry name" value="PUA-like_sf"/>
</dbReference>
<evidence type="ECO:0000313" key="11">
    <source>
        <dbReference type="Proteomes" id="UP001429984"/>
    </source>
</evidence>
<evidence type="ECO:0000256" key="8">
    <source>
        <dbReference type="HAMAP-Rule" id="MF_00456"/>
    </source>
</evidence>
<keyword evidence="11" id="KW-1185">Reference proteome</keyword>
<name>A0ABS0B4P2_9GAMM</name>
<evidence type="ECO:0000256" key="5">
    <source>
        <dbReference type="ARBA" id="ARBA00022741"/>
    </source>
</evidence>
<dbReference type="EC" id="2.7.2.11" evidence="8"/>
<feature type="binding site" evidence="8">
    <location>
        <begin position="184"/>
        <end position="185"/>
    </location>
    <ligand>
        <name>ATP</name>
        <dbReference type="ChEBI" id="CHEBI:30616"/>
    </ligand>
</feature>